<evidence type="ECO:0000313" key="3">
    <source>
        <dbReference type="Proteomes" id="UP001600064"/>
    </source>
</evidence>
<proteinExistence type="predicted"/>
<dbReference type="RefSeq" id="XP_070868964.1">
    <property type="nucleotide sequence ID" value="XM_071008693.1"/>
</dbReference>
<protein>
    <submittedName>
        <fullName evidence="2">Uncharacterized protein</fullName>
    </submittedName>
</protein>
<feature type="coiled-coil region" evidence="1">
    <location>
        <begin position="29"/>
        <end position="66"/>
    </location>
</feature>
<dbReference type="EMBL" id="JAZGUE010000002">
    <property type="protein sequence ID" value="KAL2270240.1"/>
    <property type="molecule type" value="Genomic_DNA"/>
</dbReference>
<gene>
    <name evidence="2" type="ORF">VTJ83DRAFT_2424</name>
</gene>
<dbReference type="Proteomes" id="UP001600064">
    <property type="component" value="Unassembled WGS sequence"/>
</dbReference>
<comment type="caution">
    <text evidence="2">The sequence shown here is derived from an EMBL/GenBank/DDBJ whole genome shotgun (WGS) entry which is preliminary data.</text>
</comment>
<keyword evidence="3" id="KW-1185">Reference proteome</keyword>
<accession>A0ABR4DJB3</accession>
<name>A0ABR4DJB3_9PEZI</name>
<dbReference type="GeneID" id="98123337"/>
<evidence type="ECO:0000313" key="2">
    <source>
        <dbReference type="EMBL" id="KAL2270240.1"/>
    </source>
</evidence>
<keyword evidence="1" id="KW-0175">Coiled coil</keyword>
<evidence type="ECO:0000256" key="1">
    <source>
        <dbReference type="SAM" id="Coils"/>
    </source>
</evidence>
<sequence length="180" mass="19696">MPAATTTTRQRRTARSARYFADSDSDIEYQAYNARLKQASTARTRLREAKQTRDRQRAALAAAYEASLDQTVARIQSSISKLVDLRSALLTRHLRLLRHAMDRRDNVVAQIVRRLVEHRRRVLNLAVRLAALYGARGEDAAAVLRDLRGVDSLGQAGGAVLSDVNTADGDGGGSGGGQRV</sequence>
<organism evidence="2 3">
    <name type="scientific">Remersonia thermophila</name>
    <dbReference type="NCBI Taxonomy" id="72144"/>
    <lineage>
        <taxon>Eukaryota</taxon>
        <taxon>Fungi</taxon>
        <taxon>Dikarya</taxon>
        <taxon>Ascomycota</taxon>
        <taxon>Pezizomycotina</taxon>
        <taxon>Sordariomycetes</taxon>
        <taxon>Sordariomycetidae</taxon>
        <taxon>Sordariales</taxon>
        <taxon>Sordariales incertae sedis</taxon>
        <taxon>Remersonia</taxon>
    </lineage>
</organism>
<reference evidence="2 3" key="1">
    <citation type="journal article" date="2024" name="Commun. Biol.">
        <title>Comparative genomic analysis of thermophilic fungi reveals convergent evolutionary adaptations and gene losses.</title>
        <authorList>
            <person name="Steindorff A.S."/>
            <person name="Aguilar-Pontes M.V."/>
            <person name="Robinson A.J."/>
            <person name="Andreopoulos B."/>
            <person name="LaButti K."/>
            <person name="Kuo A."/>
            <person name="Mondo S."/>
            <person name="Riley R."/>
            <person name="Otillar R."/>
            <person name="Haridas S."/>
            <person name="Lipzen A."/>
            <person name="Grimwood J."/>
            <person name="Schmutz J."/>
            <person name="Clum A."/>
            <person name="Reid I.D."/>
            <person name="Moisan M.C."/>
            <person name="Butler G."/>
            <person name="Nguyen T.T.M."/>
            <person name="Dewar K."/>
            <person name="Conant G."/>
            <person name="Drula E."/>
            <person name="Henrissat B."/>
            <person name="Hansel C."/>
            <person name="Singer S."/>
            <person name="Hutchinson M.I."/>
            <person name="de Vries R.P."/>
            <person name="Natvig D.O."/>
            <person name="Powell A.J."/>
            <person name="Tsang A."/>
            <person name="Grigoriev I.V."/>
        </authorList>
    </citation>
    <scope>NUCLEOTIDE SEQUENCE [LARGE SCALE GENOMIC DNA]</scope>
    <source>
        <strain evidence="2 3">ATCC 22073</strain>
    </source>
</reference>